<dbReference type="Proteomes" id="UP000803884">
    <property type="component" value="Unassembled WGS sequence"/>
</dbReference>
<evidence type="ECO:0000256" key="4">
    <source>
        <dbReference type="ARBA" id="ARBA00022502"/>
    </source>
</evidence>
<keyword evidence="15" id="KW-1185">Reference proteome</keyword>
<dbReference type="RefSeq" id="XP_069227615.1">
    <property type="nucleotide sequence ID" value="XM_069375650.1"/>
</dbReference>
<comment type="subcellular location">
    <subcellularLocation>
        <location evidence="1 12">Endoplasmic reticulum membrane</location>
        <topology evidence="1 12">Multi-pass membrane protein</topology>
    </subcellularLocation>
</comment>
<comment type="function">
    <text evidence="11">Mannosyltransferase involved in glycosylphosphatidylinositol-anchor biosynthesis. Transfers the third mannose to Man2-GlcN-acyl-PI during GPI precursor assembly.</text>
</comment>
<feature type="transmembrane region" description="Helical" evidence="12">
    <location>
        <begin position="411"/>
        <end position="431"/>
    </location>
</feature>
<accession>A0AB34KN83</accession>
<dbReference type="GO" id="GO:0000026">
    <property type="term" value="F:alpha-1,2-mannosyltransferase activity"/>
    <property type="evidence" value="ECO:0007669"/>
    <property type="project" value="TreeGrafter"/>
</dbReference>
<evidence type="ECO:0000256" key="2">
    <source>
        <dbReference type="ARBA" id="ARBA00004687"/>
    </source>
</evidence>
<comment type="similarity">
    <text evidence="3">Belongs to the glycosyltransferase 22 family. PIGB subfamily.</text>
</comment>
<dbReference type="PANTHER" id="PTHR22760">
    <property type="entry name" value="GLYCOSYLTRANSFERASE"/>
    <property type="match status" value="1"/>
</dbReference>
<keyword evidence="9 12" id="KW-1133">Transmembrane helix</keyword>
<feature type="transmembrane region" description="Helical" evidence="12">
    <location>
        <begin position="443"/>
        <end position="460"/>
    </location>
</feature>
<dbReference type="EMBL" id="JAAQHG020000025">
    <property type="protein sequence ID" value="KAL1584509.1"/>
    <property type="molecule type" value="Genomic_DNA"/>
</dbReference>
<proteinExistence type="inferred from homology"/>
<dbReference type="InterPro" id="IPR005599">
    <property type="entry name" value="GPI_mannosylTrfase"/>
</dbReference>
<keyword evidence="7 12" id="KW-0812">Transmembrane</keyword>
<evidence type="ECO:0000256" key="5">
    <source>
        <dbReference type="ARBA" id="ARBA00022676"/>
    </source>
</evidence>
<dbReference type="Pfam" id="PF03901">
    <property type="entry name" value="Glyco_transf_22"/>
    <property type="match status" value="1"/>
</dbReference>
<feature type="transmembrane region" description="Helical" evidence="12">
    <location>
        <begin position="289"/>
        <end position="309"/>
    </location>
</feature>
<feature type="transmembrane region" description="Helical" evidence="12">
    <location>
        <begin position="349"/>
        <end position="369"/>
    </location>
</feature>
<organism evidence="14 15">
    <name type="scientific">Cladosporium halotolerans</name>
    <dbReference type="NCBI Taxonomy" id="1052096"/>
    <lineage>
        <taxon>Eukaryota</taxon>
        <taxon>Fungi</taxon>
        <taxon>Dikarya</taxon>
        <taxon>Ascomycota</taxon>
        <taxon>Pezizomycotina</taxon>
        <taxon>Dothideomycetes</taxon>
        <taxon>Dothideomycetidae</taxon>
        <taxon>Cladosporiales</taxon>
        <taxon>Cladosporiaceae</taxon>
        <taxon>Cladosporium</taxon>
    </lineage>
</organism>
<evidence type="ECO:0000256" key="11">
    <source>
        <dbReference type="ARBA" id="ARBA00024708"/>
    </source>
</evidence>
<evidence type="ECO:0000313" key="15">
    <source>
        <dbReference type="Proteomes" id="UP000803884"/>
    </source>
</evidence>
<gene>
    <name evidence="14" type="ORF">WHR41_07045</name>
</gene>
<dbReference type="EC" id="2.4.1.-" evidence="12"/>
<sequence length="624" mass="70011">MPAPNPAGRQEARTASLQGPNWTLVLGVLLALRITNALSIKTFFQPDEYFQSLEPAWRIAFGRDSGAWVTWEWREGLRTAIHPWVFAMVYKVTDAMSTLEGASRSTRAHDLLIAPKIAQAIFAAVMDLFTWKLGQRIYGSASPTSLAALALTVFSPWQWYTSTRTFANSFETTLTIVALYAWPWEWFLGAPANSGAPINVLDDGPSLELKDFLEGNQDDASSQASDSTKGNSTTGDATPTPSADFPRSRLYVALAAAALACILRPTNIIIWITIAVITMAKHSNTTRSIMLVQSAVVVGTVVLVSSLLVDQSFYGTWTIPPLRFLYLNIMQDLAVFYGRNRVDYYFTEGLPLLLTTALPFAGIGLWTALRSGLDRPQFAGYVERQTLRTLALVVVTTVLAFSMIAHKEMRFIYPLLPILHVLAAKPLASFFRPFPMPKSYARLGLLLLGLTVNIYIAAYVSTVHQRGVIDVMHFLRHKAETENGGVRNITVGFLMPCHSTPWRSHFVHPEIDAWALTCEPPINVAREDRAEYLDEADIFYMHPGGWIDRYMADRKNILSQSSVASEEEGRRAWPEYLVFFEQLEPVMNAVLEGTKYTECWRGFNTHWHDDNRRRGDVIVQCLRE</sequence>
<feature type="region of interest" description="Disordered" evidence="13">
    <location>
        <begin position="217"/>
        <end position="242"/>
    </location>
</feature>
<dbReference type="GO" id="GO:0005789">
    <property type="term" value="C:endoplasmic reticulum membrane"/>
    <property type="evidence" value="ECO:0007669"/>
    <property type="project" value="UniProtKB-SubCell"/>
</dbReference>
<comment type="pathway">
    <text evidence="2">Glycolipid biosynthesis; glycosylphosphatidylinositol-anchor biosynthesis.</text>
</comment>
<dbReference type="AlphaFoldDB" id="A0AB34KN83"/>
<keyword evidence="5 12" id="KW-0328">Glycosyltransferase</keyword>
<feature type="compositionally biased region" description="Polar residues" evidence="13">
    <location>
        <begin position="228"/>
        <end position="241"/>
    </location>
</feature>
<evidence type="ECO:0000256" key="7">
    <source>
        <dbReference type="ARBA" id="ARBA00022692"/>
    </source>
</evidence>
<dbReference type="GeneID" id="96008488"/>
<dbReference type="PANTHER" id="PTHR22760:SF4">
    <property type="entry name" value="GPI MANNOSYLTRANSFERASE 3"/>
    <property type="match status" value="1"/>
</dbReference>
<evidence type="ECO:0000256" key="9">
    <source>
        <dbReference type="ARBA" id="ARBA00022989"/>
    </source>
</evidence>
<evidence type="ECO:0000256" key="8">
    <source>
        <dbReference type="ARBA" id="ARBA00022824"/>
    </source>
</evidence>
<dbReference type="GO" id="GO:0006506">
    <property type="term" value="P:GPI anchor biosynthetic process"/>
    <property type="evidence" value="ECO:0007669"/>
    <property type="project" value="UniProtKB-KW"/>
</dbReference>
<evidence type="ECO:0000256" key="1">
    <source>
        <dbReference type="ARBA" id="ARBA00004477"/>
    </source>
</evidence>
<evidence type="ECO:0000256" key="13">
    <source>
        <dbReference type="SAM" id="MobiDB-lite"/>
    </source>
</evidence>
<comment type="caution">
    <text evidence="14">The sequence shown here is derived from an EMBL/GenBank/DDBJ whole genome shotgun (WGS) entry which is preliminary data.</text>
</comment>
<evidence type="ECO:0000313" key="14">
    <source>
        <dbReference type="EMBL" id="KAL1584509.1"/>
    </source>
</evidence>
<evidence type="ECO:0000256" key="10">
    <source>
        <dbReference type="ARBA" id="ARBA00023136"/>
    </source>
</evidence>
<reference evidence="14 15" key="1">
    <citation type="journal article" date="2020" name="Microbiol. Resour. Announc.">
        <title>Draft Genome Sequence of a Cladosporium Species Isolated from the Mesophotic Ascidian Didemnum maculosum.</title>
        <authorList>
            <person name="Gioti A."/>
            <person name="Siaperas R."/>
            <person name="Nikolaivits E."/>
            <person name="Le Goff G."/>
            <person name="Ouazzani J."/>
            <person name="Kotoulas G."/>
            <person name="Topakas E."/>
        </authorList>
    </citation>
    <scope>NUCLEOTIDE SEQUENCE [LARGE SCALE GENOMIC DNA]</scope>
    <source>
        <strain evidence="14 15">TM138-S3</strain>
    </source>
</reference>
<keyword evidence="6" id="KW-0808">Transferase</keyword>
<evidence type="ECO:0000256" key="12">
    <source>
        <dbReference type="RuleBase" id="RU363075"/>
    </source>
</evidence>
<feature type="compositionally biased region" description="Low complexity" evidence="13">
    <location>
        <begin position="218"/>
        <end position="227"/>
    </location>
</feature>
<evidence type="ECO:0000256" key="6">
    <source>
        <dbReference type="ARBA" id="ARBA00022679"/>
    </source>
</evidence>
<keyword evidence="4" id="KW-0337">GPI-anchor biosynthesis</keyword>
<name>A0AB34KN83_9PEZI</name>
<evidence type="ECO:0000256" key="3">
    <source>
        <dbReference type="ARBA" id="ARBA00006065"/>
    </source>
</evidence>
<protein>
    <recommendedName>
        <fullName evidence="12">Mannosyltransferase</fullName>
        <ecNumber evidence="12">2.4.1.-</ecNumber>
    </recommendedName>
</protein>
<feature type="transmembrane region" description="Helical" evidence="12">
    <location>
        <begin position="389"/>
        <end position="405"/>
    </location>
</feature>
<feature type="transmembrane region" description="Helical" evidence="12">
    <location>
        <begin position="250"/>
        <end position="277"/>
    </location>
</feature>
<keyword evidence="10 12" id="KW-0472">Membrane</keyword>
<keyword evidence="8 12" id="KW-0256">Endoplasmic reticulum</keyword>